<evidence type="ECO:0008006" key="3">
    <source>
        <dbReference type="Google" id="ProtNLM"/>
    </source>
</evidence>
<comment type="caution">
    <text evidence="1">The sequence shown here is derived from an EMBL/GenBank/DDBJ whole genome shotgun (WGS) entry which is preliminary data.</text>
</comment>
<proteinExistence type="predicted"/>
<accession>A0A510XUE4</accession>
<protein>
    <recommendedName>
        <fullName evidence="3">Terminase small subunit</fullName>
    </recommendedName>
</protein>
<reference evidence="1 2" key="1">
    <citation type="submission" date="2019-07" db="EMBL/GenBank/DDBJ databases">
        <title>Whole genome shotgun sequence of Pseudoalteromonas espejiana NBRC 102222.</title>
        <authorList>
            <person name="Hosoyama A."/>
            <person name="Uohara A."/>
            <person name="Ohji S."/>
            <person name="Ichikawa N."/>
        </authorList>
    </citation>
    <scope>NUCLEOTIDE SEQUENCE [LARGE SCALE GENOMIC DNA]</scope>
    <source>
        <strain evidence="1 2">NBRC 102222</strain>
    </source>
</reference>
<keyword evidence="2" id="KW-1185">Reference proteome</keyword>
<dbReference type="RefSeq" id="WP_089347522.1">
    <property type="nucleotide sequence ID" value="NZ_BJUM01000008.1"/>
</dbReference>
<name>A0A510XUE4_9GAMM</name>
<dbReference type="EMBL" id="BJUM01000008">
    <property type="protein sequence ID" value="GEK54231.1"/>
    <property type="molecule type" value="Genomic_DNA"/>
</dbReference>
<sequence length="168" mass="18525">MSGEYSLSTLSGSYASLGIARLTAQEETYVQRRTQGVNPSAAARAAGYKYPARAVAELSEREDINLAISYMREMQRQVAVQAGAIEFTKDDATALYLEAHAKSATAMEEIRAVDSLVKLHGLATPEKVEVNITNRSQMETMDDEQLLKMAGQDIQLSPDEYKVTRDED</sequence>
<dbReference type="Proteomes" id="UP000321419">
    <property type="component" value="Unassembled WGS sequence"/>
</dbReference>
<dbReference type="AlphaFoldDB" id="A0A510XUE4"/>
<organism evidence="1 2">
    <name type="scientific">Pseudoalteromonas espejiana</name>
    <dbReference type="NCBI Taxonomy" id="28107"/>
    <lineage>
        <taxon>Bacteria</taxon>
        <taxon>Pseudomonadati</taxon>
        <taxon>Pseudomonadota</taxon>
        <taxon>Gammaproteobacteria</taxon>
        <taxon>Alteromonadales</taxon>
        <taxon>Pseudoalteromonadaceae</taxon>
        <taxon>Pseudoalteromonas</taxon>
    </lineage>
</organism>
<evidence type="ECO:0000313" key="2">
    <source>
        <dbReference type="Proteomes" id="UP000321419"/>
    </source>
</evidence>
<evidence type="ECO:0000313" key="1">
    <source>
        <dbReference type="EMBL" id="GEK54231.1"/>
    </source>
</evidence>
<gene>
    <name evidence="1" type="ORF">PES01_10760</name>
</gene>